<keyword evidence="1" id="KW-1185">Reference proteome</keyword>
<dbReference type="AlphaFoldDB" id="A0A914PSG1"/>
<evidence type="ECO:0000313" key="2">
    <source>
        <dbReference type="WBParaSite" id="PDA_v2.g21612.t1"/>
    </source>
</evidence>
<sequence>MAFGEMVFGEKSGIPTNGRRTVGILNGLDGVLLKLAKRIGGGNSEGGVEYIVNICVEGDGTSKGATASGKTSSKDTSPMFDFEKTTGALVNTDGAEVENDGTEATKAGGNSNLITVDVSGISILIVFAIVDLLRCSRTGDSFFELCEDDLLIGEIE</sequence>
<dbReference type="WBParaSite" id="PDA_v2.g21612.t1">
    <property type="protein sequence ID" value="PDA_v2.g21612.t1"/>
    <property type="gene ID" value="PDA_v2.g21612"/>
</dbReference>
<reference evidence="2" key="1">
    <citation type="submission" date="2022-11" db="UniProtKB">
        <authorList>
            <consortium name="WormBaseParasite"/>
        </authorList>
    </citation>
    <scope>IDENTIFICATION</scope>
</reference>
<name>A0A914PSG1_9BILA</name>
<dbReference type="Proteomes" id="UP000887578">
    <property type="component" value="Unplaced"/>
</dbReference>
<accession>A0A914PSG1</accession>
<proteinExistence type="predicted"/>
<evidence type="ECO:0000313" key="1">
    <source>
        <dbReference type="Proteomes" id="UP000887578"/>
    </source>
</evidence>
<organism evidence="1 2">
    <name type="scientific">Panagrolaimus davidi</name>
    <dbReference type="NCBI Taxonomy" id="227884"/>
    <lineage>
        <taxon>Eukaryota</taxon>
        <taxon>Metazoa</taxon>
        <taxon>Ecdysozoa</taxon>
        <taxon>Nematoda</taxon>
        <taxon>Chromadorea</taxon>
        <taxon>Rhabditida</taxon>
        <taxon>Tylenchina</taxon>
        <taxon>Panagrolaimomorpha</taxon>
        <taxon>Panagrolaimoidea</taxon>
        <taxon>Panagrolaimidae</taxon>
        <taxon>Panagrolaimus</taxon>
    </lineage>
</organism>
<protein>
    <submittedName>
        <fullName evidence="2">Uncharacterized protein</fullName>
    </submittedName>
</protein>